<evidence type="ECO:0000256" key="2">
    <source>
        <dbReference type="ARBA" id="ARBA00012552"/>
    </source>
</evidence>
<gene>
    <name evidence="12" type="ORF">V9T40_009532</name>
</gene>
<dbReference type="GO" id="GO:0003678">
    <property type="term" value="F:DNA helicase activity"/>
    <property type="evidence" value="ECO:0007669"/>
    <property type="project" value="TreeGrafter"/>
</dbReference>
<dbReference type="InterPro" id="IPR011709">
    <property type="entry name" value="DEAD-box_helicase_OB_fold"/>
</dbReference>
<dbReference type="EMBL" id="JBBCAQ010000010">
    <property type="protein sequence ID" value="KAK7602091.1"/>
    <property type="molecule type" value="Genomic_DNA"/>
</dbReference>
<comment type="similarity">
    <text evidence="1">Belongs to the DEAD box helicase family. DEAH subfamily.</text>
</comment>
<dbReference type="InterPro" id="IPR014001">
    <property type="entry name" value="Helicase_ATP-bd"/>
</dbReference>
<feature type="coiled-coil region" evidence="8">
    <location>
        <begin position="105"/>
        <end position="134"/>
    </location>
</feature>
<dbReference type="PROSITE" id="PS51194">
    <property type="entry name" value="HELICASE_CTER"/>
    <property type="match status" value="1"/>
</dbReference>
<keyword evidence="4" id="KW-0378">Hydrolase</keyword>
<proteinExistence type="inferred from homology"/>
<evidence type="ECO:0000256" key="8">
    <source>
        <dbReference type="SAM" id="Coils"/>
    </source>
</evidence>
<dbReference type="Pfam" id="PF00271">
    <property type="entry name" value="Helicase_C"/>
    <property type="match status" value="1"/>
</dbReference>
<accession>A0AAN9Y7L2</accession>
<dbReference type="InterPro" id="IPR007502">
    <property type="entry name" value="Helicase-assoc_dom"/>
</dbReference>
<dbReference type="CDD" id="cd18791">
    <property type="entry name" value="SF2_C_RHA"/>
    <property type="match status" value="1"/>
</dbReference>
<evidence type="ECO:0000256" key="1">
    <source>
        <dbReference type="ARBA" id="ARBA00008792"/>
    </source>
</evidence>
<evidence type="ECO:0000259" key="11">
    <source>
        <dbReference type="PROSITE" id="PS51194"/>
    </source>
</evidence>
<evidence type="ECO:0000313" key="12">
    <source>
        <dbReference type="EMBL" id="KAK7602091.1"/>
    </source>
</evidence>
<evidence type="ECO:0000256" key="6">
    <source>
        <dbReference type="ARBA" id="ARBA00022840"/>
    </source>
</evidence>
<keyword evidence="5" id="KW-0347">Helicase</keyword>
<dbReference type="Gene3D" id="3.40.50.300">
    <property type="entry name" value="P-loop containing nucleotide triphosphate hydrolases"/>
    <property type="match status" value="2"/>
</dbReference>
<dbReference type="SMART" id="SM00847">
    <property type="entry name" value="HA2"/>
    <property type="match status" value="1"/>
</dbReference>
<dbReference type="FunFam" id="3.40.50.300:FF:000284">
    <property type="entry name" value="probable ATP-dependent RNA helicase YTHDC2"/>
    <property type="match status" value="1"/>
</dbReference>
<dbReference type="InterPro" id="IPR048333">
    <property type="entry name" value="HA2_WH"/>
</dbReference>
<evidence type="ECO:0000256" key="3">
    <source>
        <dbReference type="ARBA" id="ARBA00022741"/>
    </source>
</evidence>
<keyword evidence="13" id="KW-1185">Reference proteome</keyword>
<dbReference type="EC" id="3.6.4.13" evidence="2"/>
<keyword evidence="3" id="KW-0547">Nucleotide-binding</keyword>
<evidence type="ECO:0000256" key="9">
    <source>
        <dbReference type="SAM" id="MobiDB-lite"/>
    </source>
</evidence>
<feature type="region of interest" description="Disordered" evidence="9">
    <location>
        <begin position="241"/>
        <end position="272"/>
    </location>
</feature>
<evidence type="ECO:0000256" key="5">
    <source>
        <dbReference type="ARBA" id="ARBA00022806"/>
    </source>
</evidence>
<dbReference type="GO" id="GO:0003724">
    <property type="term" value="F:RNA helicase activity"/>
    <property type="evidence" value="ECO:0007669"/>
    <property type="project" value="UniProtKB-EC"/>
</dbReference>
<dbReference type="InterPro" id="IPR001650">
    <property type="entry name" value="Helicase_C-like"/>
</dbReference>
<dbReference type="Pfam" id="PF04408">
    <property type="entry name" value="WHD_HA2"/>
    <property type="match status" value="1"/>
</dbReference>
<dbReference type="GO" id="GO:0051880">
    <property type="term" value="F:G-quadruplex DNA binding"/>
    <property type="evidence" value="ECO:0007669"/>
    <property type="project" value="TreeGrafter"/>
</dbReference>
<dbReference type="GO" id="GO:0002151">
    <property type="term" value="F:G-quadruplex RNA binding"/>
    <property type="evidence" value="ECO:0007669"/>
    <property type="project" value="TreeGrafter"/>
</dbReference>
<sequence length="1133" mass="129676">MLHQDVITNFISSTELIEQFFGFPVTIYDILQKTVNMSQKPLTSKKLRRLLRKQQLEEKKNANVTRLEMVKELDRPPKNLKGKELGLWYKDRALRLKLLKKSNASSEVEKKMSKKEKKAEMKQQRREVAELNQKCYKIDLDPTRQQLIEDYLSTVLKNPPSFLLPQQQYHKKIKRKCHEPRTETTVESEKCETVESSRAQLNVDDFLAKSKELYENFPVNSGEEISVSLIKKFLEKEEIYDEDSQQNSHSAVSFSSSSRSGEQNNVSEPDDGILASMDKYKHLEDTTFKKNFMDILSQNIQSKLEKAVRHNMALQKNISTDKDLLSNFKMKNNNPKYRAMQQARQKLPAFKMQHEILQLINNNQVALISGETGCGKTTQVAQFILDEALINYNGSVCNILCTQPRRISAISVAQRVADERAEIVGRDSVGYQIRLEKKIGRPRGSILFCTTGILLQYMQGDPALKKYSHIILDEIHERDIMCDFVLTILRDVVAKRSDLKIVLMSATLNAEQFSTYFHNCPAINIPGYTFPVMECYLEDVLQLTRFEFTKNTKKKSRDYDDDESFKTQIVPSVTQLKKSKKYPDFVIDGLMNPDSEKVNADLIASLVGYICQHKGPGAILIFVPGWEDITATTKKLSDNTKFPSSKFLIIPLHSMLPTAAQQSVFDRPPYGVRKIVVATNIAETSITIDDIVFVIDCGKIKIKNYDVINNISTLKPEFVSLANARQRRGRAGRVQSGFCYHLFSRAREKLLADYPLPEMLRTRLEEVILNIKLLQLGKASPFLSKVMDPPNAKTVLSALELLRQLNALDENENLTPLGFHLAKLPLDPQIGKMLLMGVTMSCLNPILSIAATLSFKDPFYLPLGEEKILKERKLELDQGRKSDHLIMAEVLKEWEKAEQKRKGAVNSFCEKYFLIRGTLYSLRDLKSQFSQYLCEMGFLKDANYKKDSLNLNSENIALVKAVICSGLYPNVAIIKRKINTKGRSMIFLRTSEDGNVTLHQKSVNTAQQQDFESNFFVYHEKLRSSCIFIFETTMVPPLPLLFFCYDFFLTYSGDKVIIQINKDLRFSCEKKTANLIVELKLRLDWLLEYKLSHPGHVSWNDKTSDITLLKILTELFTTENDGIMRIAKSDSGE</sequence>
<feature type="compositionally biased region" description="Low complexity" evidence="9">
    <location>
        <begin position="245"/>
        <end position="267"/>
    </location>
</feature>
<dbReference type="InterPro" id="IPR011545">
    <property type="entry name" value="DEAD/DEAH_box_helicase_dom"/>
</dbReference>
<reference evidence="12 13" key="1">
    <citation type="submission" date="2024-03" db="EMBL/GenBank/DDBJ databases">
        <title>Adaptation during the transition from Ophiocordyceps entomopathogen to insect associate is accompanied by gene loss and intensified selection.</title>
        <authorList>
            <person name="Ward C.M."/>
            <person name="Onetto C.A."/>
            <person name="Borneman A.R."/>
        </authorList>
    </citation>
    <scope>NUCLEOTIDE SEQUENCE [LARGE SCALE GENOMIC DNA]</scope>
    <source>
        <strain evidence="12">AWRI1</strain>
        <tissue evidence="12">Single Adult Female</tissue>
    </source>
</reference>
<dbReference type="InterPro" id="IPR002464">
    <property type="entry name" value="DNA/RNA_helicase_DEAH_CS"/>
</dbReference>
<dbReference type="GO" id="GO:0005524">
    <property type="term" value="F:ATP binding"/>
    <property type="evidence" value="ECO:0007669"/>
    <property type="project" value="UniProtKB-KW"/>
</dbReference>
<organism evidence="12 13">
    <name type="scientific">Parthenolecanium corni</name>
    <dbReference type="NCBI Taxonomy" id="536013"/>
    <lineage>
        <taxon>Eukaryota</taxon>
        <taxon>Metazoa</taxon>
        <taxon>Ecdysozoa</taxon>
        <taxon>Arthropoda</taxon>
        <taxon>Hexapoda</taxon>
        <taxon>Insecta</taxon>
        <taxon>Pterygota</taxon>
        <taxon>Neoptera</taxon>
        <taxon>Paraneoptera</taxon>
        <taxon>Hemiptera</taxon>
        <taxon>Sternorrhyncha</taxon>
        <taxon>Coccoidea</taxon>
        <taxon>Coccidae</taxon>
        <taxon>Parthenolecanium</taxon>
    </lineage>
</organism>
<dbReference type="GO" id="GO:0016787">
    <property type="term" value="F:hydrolase activity"/>
    <property type="evidence" value="ECO:0007669"/>
    <property type="project" value="UniProtKB-KW"/>
</dbReference>
<comment type="caution">
    <text evidence="12">The sequence shown here is derived from an EMBL/GenBank/DDBJ whole genome shotgun (WGS) entry which is preliminary data.</text>
</comment>
<feature type="domain" description="Helicase C-terminal" evidence="11">
    <location>
        <begin position="605"/>
        <end position="775"/>
    </location>
</feature>
<dbReference type="Pfam" id="PF07717">
    <property type="entry name" value="OB_NTP_bind"/>
    <property type="match status" value="1"/>
</dbReference>
<protein>
    <recommendedName>
        <fullName evidence="2">RNA helicase</fullName>
        <ecNumber evidence="2">3.6.4.13</ecNumber>
    </recommendedName>
</protein>
<dbReference type="PROSITE" id="PS00690">
    <property type="entry name" value="DEAH_ATP_HELICASE"/>
    <property type="match status" value="1"/>
</dbReference>
<evidence type="ECO:0000256" key="7">
    <source>
        <dbReference type="ARBA" id="ARBA00022884"/>
    </source>
</evidence>
<keyword evidence="7" id="KW-0694">RNA-binding</keyword>
<dbReference type="SMART" id="SM00487">
    <property type="entry name" value="DEXDc"/>
    <property type="match status" value="1"/>
</dbReference>
<dbReference type="PANTHER" id="PTHR18934">
    <property type="entry name" value="ATP-DEPENDENT RNA HELICASE"/>
    <property type="match status" value="1"/>
</dbReference>
<evidence type="ECO:0000259" key="10">
    <source>
        <dbReference type="PROSITE" id="PS51192"/>
    </source>
</evidence>
<dbReference type="Proteomes" id="UP001367676">
    <property type="component" value="Unassembled WGS sequence"/>
</dbReference>
<keyword evidence="6" id="KW-0067">ATP-binding</keyword>
<dbReference type="SUPFAM" id="SSF52540">
    <property type="entry name" value="P-loop containing nucleoside triphosphate hydrolases"/>
    <property type="match status" value="1"/>
</dbReference>
<dbReference type="Pfam" id="PF21010">
    <property type="entry name" value="HA2_C"/>
    <property type="match status" value="1"/>
</dbReference>
<dbReference type="Pfam" id="PF00270">
    <property type="entry name" value="DEAD"/>
    <property type="match status" value="1"/>
</dbReference>
<dbReference type="GO" id="GO:0005737">
    <property type="term" value="C:cytoplasm"/>
    <property type="evidence" value="ECO:0007669"/>
    <property type="project" value="TreeGrafter"/>
</dbReference>
<keyword evidence="8" id="KW-0175">Coiled coil</keyword>
<dbReference type="Gene3D" id="1.20.120.1080">
    <property type="match status" value="1"/>
</dbReference>
<dbReference type="InterPro" id="IPR027417">
    <property type="entry name" value="P-loop_NTPase"/>
</dbReference>
<dbReference type="PANTHER" id="PTHR18934:SF237">
    <property type="entry name" value="ATP-DEPENDENT DNA_RNA HELICASE DHX36"/>
    <property type="match status" value="1"/>
</dbReference>
<dbReference type="FunFam" id="1.20.120.1080:FF:000002">
    <property type="entry name" value="Putative ATP-dependent RNA helicase DHX36"/>
    <property type="match status" value="1"/>
</dbReference>
<dbReference type="PROSITE" id="PS51192">
    <property type="entry name" value="HELICASE_ATP_BIND_1"/>
    <property type="match status" value="1"/>
</dbReference>
<dbReference type="AlphaFoldDB" id="A0AAN9Y7L2"/>
<name>A0AAN9Y7L2_9HEMI</name>
<dbReference type="SMART" id="SM00490">
    <property type="entry name" value="HELICc"/>
    <property type="match status" value="1"/>
</dbReference>
<evidence type="ECO:0000313" key="13">
    <source>
        <dbReference type="Proteomes" id="UP001367676"/>
    </source>
</evidence>
<dbReference type="GO" id="GO:0005634">
    <property type="term" value="C:nucleus"/>
    <property type="evidence" value="ECO:0007669"/>
    <property type="project" value="TreeGrafter"/>
</dbReference>
<feature type="domain" description="Helicase ATP-binding" evidence="10">
    <location>
        <begin position="357"/>
        <end position="526"/>
    </location>
</feature>
<evidence type="ECO:0000256" key="4">
    <source>
        <dbReference type="ARBA" id="ARBA00022801"/>
    </source>
</evidence>